<evidence type="ECO:0000313" key="9">
    <source>
        <dbReference type="Proteomes" id="UP001599756"/>
    </source>
</evidence>
<dbReference type="Pfam" id="PF07992">
    <property type="entry name" value="Pyr_redox_2"/>
    <property type="match status" value="1"/>
</dbReference>
<name>A0ABW6HBZ3_9ACTN</name>
<keyword evidence="5" id="KW-0560">Oxidoreductase</keyword>
<evidence type="ECO:0000313" key="8">
    <source>
        <dbReference type="EMBL" id="MFE1754159.1"/>
    </source>
</evidence>
<dbReference type="Gene3D" id="3.50.50.100">
    <property type="match status" value="1"/>
</dbReference>
<dbReference type="EMBL" id="JBHYTS010000053">
    <property type="protein sequence ID" value="MFE1754159.1"/>
    <property type="molecule type" value="Genomic_DNA"/>
</dbReference>
<accession>A0ABW6HBZ3</accession>
<dbReference type="PANTHER" id="PTHR42913">
    <property type="entry name" value="APOPTOSIS-INDUCING FACTOR 1"/>
    <property type="match status" value="1"/>
</dbReference>
<feature type="compositionally biased region" description="Basic residues" evidence="6">
    <location>
        <begin position="113"/>
        <end position="122"/>
    </location>
</feature>
<organism evidence="8 9">
    <name type="scientific">Streptomyces anandii</name>
    <dbReference type="NCBI Taxonomy" id="285454"/>
    <lineage>
        <taxon>Bacteria</taxon>
        <taxon>Bacillati</taxon>
        <taxon>Actinomycetota</taxon>
        <taxon>Actinomycetes</taxon>
        <taxon>Kitasatosporales</taxon>
        <taxon>Streptomycetaceae</taxon>
        <taxon>Streptomyces</taxon>
    </lineage>
</organism>
<comment type="similarity">
    <text evidence="2">Belongs to the NADH dehydrogenase family.</text>
</comment>
<comment type="cofactor">
    <cofactor evidence="1">
        <name>FAD</name>
        <dbReference type="ChEBI" id="CHEBI:57692"/>
    </cofactor>
</comment>
<evidence type="ECO:0000256" key="2">
    <source>
        <dbReference type="ARBA" id="ARBA00005272"/>
    </source>
</evidence>
<sequence length="151" mass="16139">MIVGGGHGGMHAALRLRRVLGHRQATVTVVDANSYMTYQPLLAEAAVGSVEPRHVVVPLRQALPWAHVVTREVVSNDHAQRIAYLRSDDGDPAVISLFDASVIVAVSQSPPRQRARRARRARGSVQMTGLPGPWSPGADGAPERVAGCPTE</sequence>
<evidence type="ECO:0000256" key="3">
    <source>
        <dbReference type="ARBA" id="ARBA00022630"/>
    </source>
</evidence>
<dbReference type="RefSeq" id="WP_381842627.1">
    <property type="nucleotide sequence ID" value="NZ_JBHYTS010000053.1"/>
</dbReference>
<dbReference type="InterPro" id="IPR023753">
    <property type="entry name" value="FAD/NAD-binding_dom"/>
</dbReference>
<dbReference type="Proteomes" id="UP001599756">
    <property type="component" value="Unassembled WGS sequence"/>
</dbReference>
<evidence type="ECO:0000256" key="1">
    <source>
        <dbReference type="ARBA" id="ARBA00001974"/>
    </source>
</evidence>
<evidence type="ECO:0000256" key="6">
    <source>
        <dbReference type="SAM" id="MobiDB-lite"/>
    </source>
</evidence>
<keyword evidence="3" id="KW-0285">Flavoprotein</keyword>
<feature type="domain" description="FAD/NAD(P)-binding" evidence="7">
    <location>
        <begin position="1"/>
        <end position="81"/>
    </location>
</feature>
<feature type="region of interest" description="Disordered" evidence="6">
    <location>
        <begin position="109"/>
        <end position="151"/>
    </location>
</feature>
<evidence type="ECO:0000256" key="5">
    <source>
        <dbReference type="ARBA" id="ARBA00023002"/>
    </source>
</evidence>
<proteinExistence type="inferred from homology"/>
<keyword evidence="9" id="KW-1185">Reference proteome</keyword>
<protein>
    <submittedName>
        <fullName evidence="8">FAD-dependent oxidoreductase</fullName>
    </submittedName>
</protein>
<evidence type="ECO:0000256" key="4">
    <source>
        <dbReference type="ARBA" id="ARBA00022827"/>
    </source>
</evidence>
<dbReference type="InterPro" id="IPR036188">
    <property type="entry name" value="FAD/NAD-bd_sf"/>
</dbReference>
<keyword evidence="4" id="KW-0274">FAD</keyword>
<dbReference type="InterPro" id="IPR051169">
    <property type="entry name" value="NADH-Q_oxidoreductase"/>
</dbReference>
<comment type="caution">
    <text evidence="8">The sequence shown here is derived from an EMBL/GenBank/DDBJ whole genome shotgun (WGS) entry which is preliminary data.</text>
</comment>
<dbReference type="SUPFAM" id="SSF51905">
    <property type="entry name" value="FAD/NAD(P)-binding domain"/>
    <property type="match status" value="1"/>
</dbReference>
<dbReference type="PANTHER" id="PTHR42913:SF3">
    <property type="entry name" value="64 KDA MITOCHONDRIAL NADH DEHYDROGENASE (EUROFUNG)"/>
    <property type="match status" value="1"/>
</dbReference>
<reference evidence="8 9" key="1">
    <citation type="submission" date="2024-09" db="EMBL/GenBank/DDBJ databases">
        <title>The Natural Products Discovery Center: Release of the First 8490 Sequenced Strains for Exploring Actinobacteria Biosynthetic Diversity.</title>
        <authorList>
            <person name="Kalkreuter E."/>
            <person name="Kautsar S.A."/>
            <person name="Yang D."/>
            <person name="Bader C.D."/>
            <person name="Teijaro C.N."/>
            <person name="Fluegel L."/>
            <person name="Davis C.M."/>
            <person name="Simpson J.R."/>
            <person name="Lauterbach L."/>
            <person name="Steele A.D."/>
            <person name="Gui C."/>
            <person name="Meng S."/>
            <person name="Li G."/>
            <person name="Viehrig K."/>
            <person name="Ye F."/>
            <person name="Su P."/>
            <person name="Kiefer A.F."/>
            <person name="Nichols A."/>
            <person name="Cepeda A.J."/>
            <person name="Yan W."/>
            <person name="Fan B."/>
            <person name="Jiang Y."/>
            <person name="Adhikari A."/>
            <person name="Zheng C.-J."/>
            <person name="Schuster L."/>
            <person name="Cowan T.M."/>
            <person name="Smanski M.J."/>
            <person name="Chevrette M.G."/>
            <person name="De Carvalho L.P.S."/>
            <person name="Shen B."/>
        </authorList>
    </citation>
    <scope>NUCLEOTIDE SEQUENCE [LARGE SCALE GENOMIC DNA]</scope>
    <source>
        <strain evidence="8 9">NPDC059500</strain>
    </source>
</reference>
<gene>
    <name evidence="8" type="ORF">ACFW88_27065</name>
</gene>
<evidence type="ECO:0000259" key="7">
    <source>
        <dbReference type="Pfam" id="PF07992"/>
    </source>
</evidence>